<comment type="caution">
    <text evidence="3">The sequence shown here is derived from an EMBL/GenBank/DDBJ whole genome shotgun (WGS) entry which is preliminary data.</text>
</comment>
<sequence>MDLVLFAESGEQELQTDLLDTPVTIRATPTEYRWELGDGNVIVTDDPGQPYPSKDVTATYDYEGWYDVTLTTTFEGQFSVDGDEWQDIDGTVEVESAPQEVYSKSLESRLVNPNKPHDESEDPFIPERSADTEGRHDPGATTTAI</sequence>
<dbReference type="Proteomes" id="UP000245590">
    <property type="component" value="Unassembled WGS sequence"/>
</dbReference>
<feature type="region of interest" description="Disordered" evidence="1">
    <location>
        <begin position="97"/>
        <end position="145"/>
    </location>
</feature>
<evidence type="ECO:0000313" key="3">
    <source>
        <dbReference type="EMBL" id="PWH07882.1"/>
    </source>
</evidence>
<dbReference type="GO" id="GO:0005975">
    <property type="term" value="P:carbohydrate metabolic process"/>
    <property type="evidence" value="ECO:0007669"/>
    <property type="project" value="UniProtKB-ARBA"/>
</dbReference>
<name>A0A2U2RPT7_9MICO</name>
<accession>A0A2U2RPT7</accession>
<gene>
    <name evidence="3" type="ORF">DEO23_00735</name>
</gene>
<organism evidence="3 4">
    <name type="scientific">Brachybacterium endophyticum</name>
    <dbReference type="NCBI Taxonomy" id="2182385"/>
    <lineage>
        <taxon>Bacteria</taxon>
        <taxon>Bacillati</taxon>
        <taxon>Actinomycetota</taxon>
        <taxon>Actinomycetes</taxon>
        <taxon>Micrococcales</taxon>
        <taxon>Dermabacteraceae</taxon>
        <taxon>Brachybacterium</taxon>
    </lineage>
</organism>
<dbReference type="InterPro" id="IPR000601">
    <property type="entry name" value="PKD_dom"/>
</dbReference>
<feature type="compositionally biased region" description="Basic and acidic residues" evidence="1">
    <location>
        <begin position="128"/>
        <end position="138"/>
    </location>
</feature>
<protein>
    <recommendedName>
        <fullName evidence="2">PKD domain-containing protein</fullName>
    </recommendedName>
</protein>
<dbReference type="OrthoDB" id="5192284at2"/>
<evidence type="ECO:0000256" key="1">
    <source>
        <dbReference type="SAM" id="MobiDB-lite"/>
    </source>
</evidence>
<evidence type="ECO:0000259" key="2">
    <source>
        <dbReference type="PROSITE" id="PS50093"/>
    </source>
</evidence>
<keyword evidence="4" id="KW-1185">Reference proteome</keyword>
<proteinExistence type="predicted"/>
<dbReference type="Gene3D" id="2.60.40.10">
    <property type="entry name" value="Immunoglobulins"/>
    <property type="match status" value="1"/>
</dbReference>
<dbReference type="Pfam" id="PF00801">
    <property type="entry name" value="PKD"/>
    <property type="match status" value="1"/>
</dbReference>
<evidence type="ECO:0000313" key="4">
    <source>
        <dbReference type="Proteomes" id="UP000245590"/>
    </source>
</evidence>
<feature type="domain" description="PKD" evidence="2">
    <location>
        <begin position="28"/>
        <end position="73"/>
    </location>
</feature>
<dbReference type="EMBL" id="QFKX01000001">
    <property type="protein sequence ID" value="PWH07882.1"/>
    <property type="molecule type" value="Genomic_DNA"/>
</dbReference>
<dbReference type="InterPro" id="IPR035986">
    <property type="entry name" value="PKD_dom_sf"/>
</dbReference>
<dbReference type="AlphaFoldDB" id="A0A2U2RPT7"/>
<dbReference type="InterPro" id="IPR013783">
    <property type="entry name" value="Ig-like_fold"/>
</dbReference>
<reference evidence="3 4" key="1">
    <citation type="submission" date="2018-05" db="EMBL/GenBank/DDBJ databases">
        <title>Brachybacterium sp. M1HQ-2T, whole genome shotgun sequence.</title>
        <authorList>
            <person name="Tuo L."/>
        </authorList>
    </citation>
    <scope>NUCLEOTIDE SEQUENCE [LARGE SCALE GENOMIC DNA]</scope>
    <source>
        <strain evidence="3 4">M1HQ-2</strain>
    </source>
</reference>
<dbReference type="PROSITE" id="PS50093">
    <property type="entry name" value="PKD"/>
    <property type="match status" value="1"/>
</dbReference>
<dbReference type="SUPFAM" id="SSF49299">
    <property type="entry name" value="PKD domain"/>
    <property type="match status" value="1"/>
</dbReference>